<feature type="compositionally biased region" description="Basic and acidic residues" evidence="8">
    <location>
        <begin position="535"/>
        <end position="545"/>
    </location>
</feature>
<feature type="repeat" description="WD" evidence="7">
    <location>
        <begin position="52"/>
        <end position="93"/>
    </location>
</feature>
<dbReference type="Pfam" id="PF00400">
    <property type="entry name" value="WD40"/>
    <property type="match status" value="1"/>
</dbReference>
<evidence type="ECO:0000256" key="2">
    <source>
        <dbReference type="ARBA" id="ARBA00022574"/>
    </source>
</evidence>
<dbReference type="Gene3D" id="2.130.10.10">
    <property type="entry name" value="YVTN repeat-like/Quinoprotein amine dehydrogenase"/>
    <property type="match status" value="2"/>
</dbReference>
<feature type="region of interest" description="Disordered" evidence="8">
    <location>
        <begin position="267"/>
        <end position="289"/>
    </location>
</feature>
<dbReference type="InterPro" id="IPR028884">
    <property type="entry name" value="Trm82"/>
</dbReference>
<evidence type="ECO:0000256" key="3">
    <source>
        <dbReference type="ARBA" id="ARBA00022694"/>
    </source>
</evidence>
<dbReference type="HAMAP" id="MF_03056">
    <property type="entry name" value="TRM82"/>
    <property type="match status" value="1"/>
</dbReference>
<dbReference type="PROSITE" id="PS00678">
    <property type="entry name" value="WD_REPEATS_1"/>
    <property type="match status" value="1"/>
</dbReference>
<protein>
    <submittedName>
        <fullName evidence="9">Uncharacterized protein</fullName>
    </submittedName>
</protein>
<name>A0A1B9GXN8_9TREE</name>
<dbReference type="Proteomes" id="UP000092666">
    <property type="component" value="Unassembled WGS sequence"/>
</dbReference>
<dbReference type="GO" id="GO:0106004">
    <property type="term" value="P:tRNA (guanine-N7)-methylation"/>
    <property type="evidence" value="ECO:0007669"/>
    <property type="project" value="UniProtKB-UniRule"/>
</dbReference>
<accession>A0A1B9GXN8</accession>
<dbReference type="InterPro" id="IPR001680">
    <property type="entry name" value="WD40_rpt"/>
</dbReference>
<reference evidence="10" key="2">
    <citation type="submission" date="2013-12" db="EMBL/GenBank/DDBJ databases">
        <title>Evolution of pathogenesis and genome organization in the Tremellales.</title>
        <authorList>
            <person name="Cuomo C."/>
            <person name="Litvintseva A."/>
            <person name="Heitman J."/>
            <person name="Chen Y."/>
            <person name="Sun S."/>
            <person name="Springer D."/>
            <person name="Dromer F."/>
            <person name="Young S."/>
            <person name="Zeng Q."/>
            <person name="Chapman S."/>
            <person name="Gujja S."/>
            <person name="Saif S."/>
            <person name="Birren B."/>
        </authorList>
    </citation>
    <scope>NUCLEOTIDE SEQUENCE [LARGE SCALE GENOMIC DNA]</scope>
    <source>
        <strain evidence="10">BCC8398</strain>
    </source>
</reference>
<dbReference type="InterPro" id="IPR036322">
    <property type="entry name" value="WD40_repeat_dom_sf"/>
</dbReference>
<reference evidence="9 10" key="1">
    <citation type="submission" date="2013-07" db="EMBL/GenBank/DDBJ databases">
        <title>The Genome Sequence of Cryptococcus heveanensis BCC8398.</title>
        <authorList>
            <consortium name="The Broad Institute Genome Sequencing Platform"/>
            <person name="Cuomo C."/>
            <person name="Litvintseva A."/>
            <person name="Chen Y."/>
            <person name="Heitman J."/>
            <person name="Sun S."/>
            <person name="Springer D."/>
            <person name="Dromer F."/>
            <person name="Young S.K."/>
            <person name="Zeng Q."/>
            <person name="Gargeya S."/>
            <person name="Fitzgerald M."/>
            <person name="Abouelleil A."/>
            <person name="Alvarado L."/>
            <person name="Berlin A.M."/>
            <person name="Chapman S.B."/>
            <person name="Dewar J."/>
            <person name="Goldberg J."/>
            <person name="Griggs A."/>
            <person name="Gujja S."/>
            <person name="Hansen M."/>
            <person name="Howarth C."/>
            <person name="Imamovic A."/>
            <person name="Larimer J."/>
            <person name="McCowan C."/>
            <person name="Murphy C."/>
            <person name="Pearson M."/>
            <person name="Priest M."/>
            <person name="Roberts A."/>
            <person name="Saif S."/>
            <person name="Shea T."/>
            <person name="Sykes S."/>
            <person name="Wortman J."/>
            <person name="Nusbaum C."/>
            <person name="Birren B."/>
        </authorList>
    </citation>
    <scope>NUCLEOTIDE SEQUENCE [LARGE SCALE GENOMIC DNA]</scope>
    <source>
        <strain evidence="9 10">BCC8398</strain>
    </source>
</reference>
<dbReference type="PANTHER" id="PTHR16288:SF0">
    <property type="entry name" value="TRNA (GUANINE-N(7)-)-METHYLTRANSFERASE NON-CATALYTIC SUBUNIT WDR4"/>
    <property type="match status" value="1"/>
</dbReference>
<dbReference type="InterPro" id="IPR015943">
    <property type="entry name" value="WD40/YVTN_repeat-like_dom_sf"/>
</dbReference>
<organism evidence="9 10">
    <name type="scientific">Kwoniella heveanensis BCC8398</name>
    <dbReference type="NCBI Taxonomy" id="1296120"/>
    <lineage>
        <taxon>Eukaryota</taxon>
        <taxon>Fungi</taxon>
        <taxon>Dikarya</taxon>
        <taxon>Basidiomycota</taxon>
        <taxon>Agaricomycotina</taxon>
        <taxon>Tremellomycetes</taxon>
        <taxon>Tremellales</taxon>
        <taxon>Cryptococcaceae</taxon>
        <taxon>Kwoniella</taxon>
    </lineage>
</organism>
<dbReference type="EMBL" id="KI669497">
    <property type="protein sequence ID" value="OCF35779.1"/>
    <property type="molecule type" value="Genomic_DNA"/>
</dbReference>
<gene>
    <name evidence="9" type="ORF">I316_02271</name>
</gene>
<evidence type="ECO:0000256" key="6">
    <source>
        <dbReference type="HAMAP-Rule" id="MF_03056"/>
    </source>
</evidence>
<feature type="region of interest" description="Disordered" evidence="8">
    <location>
        <begin position="33"/>
        <end position="52"/>
    </location>
</feature>
<dbReference type="OrthoDB" id="339900at2759"/>
<dbReference type="SMART" id="SM00320">
    <property type="entry name" value="WD40"/>
    <property type="match status" value="3"/>
</dbReference>
<evidence type="ECO:0000256" key="5">
    <source>
        <dbReference type="ARBA" id="ARBA00023242"/>
    </source>
</evidence>
<dbReference type="UniPathway" id="UPA00989"/>
<feature type="region of interest" description="Disordered" evidence="8">
    <location>
        <begin position="525"/>
        <end position="571"/>
    </location>
</feature>
<evidence type="ECO:0000313" key="10">
    <source>
        <dbReference type="Proteomes" id="UP000092666"/>
    </source>
</evidence>
<feature type="region of interest" description="Disordered" evidence="8">
    <location>
        <begin position="464"/>
        <end position="495"/>
    </location>
</feature>
<dbReference type="PANTHER" id="PTHR16288">
    <property type="entry name" value="WD40 REPEAT PROTEIN 4"/>
    <property type="match status" value="1"/>
</dbReference>
<dbReference type="GO" id="GO:0043527">
    <property type="term" value="C:tRNA methyltransferase complex"/>
    <property type="evidence" value="ECO:0007669"/>
    <property type="project" value="TreeGrafter"/>
</dbReference>
<keyword evidence="5 6" id="KW-0539">Nucleus</keyword>
<proteinExistence type="inferred from homology"/>
<dbReference type="GO" id="GO:0005829">
    <property type="term" value="C:cytosol"/>
    <property type="evidence" value="ECO:0007669"/>
    <property type="project" value="TreeGrafter"/>
</dbReference>
<dbReference type="AlphaFoldDB" id="A0A1B9GXN8"/>
<evidence type="ECO:0000256" key="7">
    <source>
        <dbReference type="PROSITE-ProRule" id="PRU00221"/>
    </source>
</evidence>
<sequence length="571" mass="61424">MTTVAYPPVALASSSSSIISAAGPSILAFNPSTSTVVSPPSSTSTSSNAGKNQQQGSIIRLVAVTEDGKIAASIGDDKSLKVWDIKDDAITLRSTRAMVKKGSHITFGPDQSIVVCDKVGDAYLYPLDPVPADPSTSRPPMYTLVSDPTKNPDCTYLLGHTSILNSHVVTSDGKSIITADRDEHIRISRFPKSYVVEKYLFGHEGFVSALHIPSTHPSTLISGGGDASLRIWDHTTGNLVSKVDIYPAVLPHRRVRASMRKNRFLRKVTEQAPSESNQAAETTTSASADEETFYTAPEGWILPSGQGVCVRKIESVRVGDDTVVLFFSEGAAALHSFILSPDSTPSAVHTIPFPYPILDFTPISTQPGQVLVSLDTAWGVLKKNPSPGTEGRQDVIPRDDLSDEEQKALEEVFTVVSVGAGGSLNKADSAIAQPLSANLPKTNIKTVSNLDLYPLLNMLPRWPGHDEELDEANLPSTPGGDASSIAPSSMTSATNGLRRNYAPEELEKMGTKQLGRLKSSGVDIGNLLVQRQKKAKEENRRKLGLDKQMPPPPKKVKKEKKQLNEEDMANA</sequence>
<keyword evidence="10" id="KW-1185">Reference proteome</keyword>
<feature type="compositionally biased region" description="Polar residues" evidence="8">
    <location>
        <begin position="485"/>
        <end position="495"/>
    </location>
</feature>
<comment type="similarity">
    <text evidence="6">Belongs to the WD repeat TRM82 family.</text>
</comment>
<comment type="subcellular location">
    <subcellularLocation>
        <location evidence="1 6">Nucleus</location>
    </subcellularLocation>
</comment>
<keyword evidence="3 6" id="KW-0819">tRNA processing</keyword>
<feature type="compositionally biased region" description="Low complexity" evidence="8">
    <location>
        <begin position="33"/>
        <end position="47"/>
    </location>
</feature>
<feature type="repeat" description="WD" evidence="7">
    <location>
        <begin position="200"/>
        <end position="242"/>
    </location>
</feature>
<evidence type="ECO:0000256" key="4">
    <source>
        <dbReference type="ARBA" id="ARBA00022737"/>
    </source>
</evidence>
<feature type="compositionally biased region" description="Low complexity" evidence="8">
    <location>
        <begin position="274"/>
        <end position="287"/>
    </location>
</feature>
<comment type="function">
    <text evidence="6">Required for the formation of N(7)-methylguanine at position 46 (m7G46) in tRNA. In the complex, it is required to stabilize and induce conformational changes of the catalytic subunit.</text>
</comment>
<evidence type="ECO:0000256" key="8">
    <source>
        <dbReference type="SAM" id="MobiDB-lite"/>
    </source>
</evidence>
<keyword evidence="4 6" id="KW-0677">Repeat</keyword>
<dbReference type="STRING" id="1296120.A0A1B9GXN8"/>
<keyword evidence="2 6" id="KW-0853">WD repeat</keyword>
<dbReference type="GO" id="GO:0005634">
    <property type="term" value="C:nucleus"/>
    <property type="evidence" value="ECO:0007669"/>
    <property type="project" value="UniProtKB-SubCell"/>
</dbReference>
<dbReference type="PROSITE" id="PS50082">
    <property type="entry name" value="WD_REPEATS_2"/>
    <property type="match status" value="2"/>
</dbReference>
<dbReference type="SUPFAM" id="SSF50978">
    <property type="entry name" value="WD40 repeat-like"/>
    <property type="match status" value="1"/>
</dbReference>
<dbReference type="PROSITE" id="PS50294">
    <property type="entry name" value="WD_REPEATS_REGION"/>
    <property type="match status" value="1"/>
</dbReference>
<comment type="pathway">
    <text evidence="6">tRNA modification; N(7)-methylguanine-tRNA biosynthesis.</text>
</comment>
<evidence type="ECO:0000256" key="1">
    <source>
        <dbReference type="ARBA" id="ARBA00004123"/>
    </source>
</evidence>
<evidence type="ECO:0000313" key="9">
    <source>
        <dbReference type="EMBL" id="OCF35779.1"/>
    </source>
</evidence>
<dbReference type="InterPro" id="IPR019775">
    <property type="entry name" value="WD40_repeat_CS"/>
</dbReference>